<feature type="transmembrane region" description="Helical" evidence="9">
    <location>
        <begin position="480"/>
        <end position="500"/>
    </location>
</feature>
<dbReference type="OrthoDB" id="9775735at2"/>
<feature type="transmembrane region" description="Helical" evidence="9">
    <location>
        <begin position="231"/>
        <end position="251"/>
    </location>
</feature>
<feature type="transmembrane region" description="Helical" evidence="9">
    <location>
        <begin position="190"/>
        <end position="211"/>
    </location>
</feature>
<evidence type="ECO:0000313" key="10">
    <source>
        <dbReference type="EMBL" id="RAW14905.1"/>
    </source>
</evidence>
<feature type="compositionally biased region" description="Basic and acidic residues" evidence="8">
    <location>
        <begin position="567"/>
        <end position="578"/>
    </location>
</feature>
<feature type="transmembrane region" description="Helical" evidence="9">
    <location>
        <begin position="34"/>
        <end position="53"/>
    </location>
</feature>
<evidence type="ECO:0000256" key="1">
    <source>
        <dbReference type="ARBA" id="ARBA00004651"/>
    </source>
</evidence>
<keyword evidence="6 9" id="KW-1133">Transmembrane helix</keyword>
<evidence type="ECO:0000256" key="9">
    <source>
        <dbReference type="SAM" id="Phobius"/>
    </source>
</evidence>
<reference evidence="10 11" key="1">
    <citation type="submission" date="2018-06" db="EMBL/GenBank/DDBJ databases">
        <title>Phytoactinopolyspora halophila sp. nov., a novel halophilic actinomycete isolated from a saline soil in China.</title>
        <authorList>
            <person name="Tang S.-K."/>
        </authorList>
    </citation>
    <scope>NUCLEOTIDE SEQUENCE [LARGE SCALE GENOMIC DNA]</scope>
    <source>
        <strain evidence="10 11">YIM 96934</strain>
    </source>
</reference>
<dbReference type="NCBIfam" id="TIGR00842">
    <property type="entry name" value="bcct"/>
    <property type="match status" value="1"/>
</dbReference>
<feature type="transmembrane region" description="Helical" evidence="9">
    <location>
        <begin position="263"/>
        <end position="283"/>
    </location>
</feature>
<evidence type="ECO:0000256" key="2">
    <source>
        <dbReference type="ARBA" id="ARBA00005658"/>
    </source>
</evidence>
<feature type="transmembrane region" description="Helical" evidence="9">
    <location>
        <begin position="350"/>
        <end position="368"/>
    </location>
</feature>
<dbReference type="Proteomes" id="UP000250462">
    <property type="component" value="Unassembled WGS sequence"/>
</dbReference>
<evidence type="ECO:0000313" key="11">
    <source>
        <dbReference type="Proteomes" id="UP000250462"/>
    </source>
</evidence>
<keyword evidence="4" id="KW-1003">Cell membrane</keyword>
<dbReference type="AlphaFoldDB" id="A0A329QRC9"/>
<dbReference type="Pfam" id="PF02028">
    <property type="entry name" value="BCCT"/>
    <property type="match status" value="1"/>
</dbReference>
<feature type="transmembrane region" description="Helical" evidence="9">
    <location>
        <begin position="139"/>
        <end position="161"/>
    </location>
</feature>
<evidence type="ECO:0000256" key="4">
    <source>
        <dbReference type="ARBA" id="ARBA00022475"/>
    </source>
</evidence>
<dbReference type="EMBL" id="QMIG01000007">
    <property type="protein sequence ID" value="RAW14905.1"/>
    <property type="molecule type" value="Genomic_DNA"/>
</dbReference>
<evidence type="ECO:0000256" key="6">
    <source>
        <dbReference type="ARBA" id="ARBA00022989"/>
    </source>
</evidence>
<dbReference type="InterPro" id="IPR000060">
    <property type="entry name" value="BCCT_transptr"/>
</dbReference>
<evidence type="ECO:0000256" key="3">
    <source>
        <dbReference type="ARBA" id="ARBA00022448"/>
    </source>
</evidence>
<evidence type="ECO:0000256" key="7">
    <source>
        <dbReference type="ARBA" id="ARBA00023136"/>
    </source>
</evidence>
<comment type="caution">
    <text evidence="10">The sequence shown here is derived from an EMBL/GenBank/DDBJ whole genome shotgun (WGS) entry which is preliminary data.</text>
</comment>
<comment type="similarity">
    <text evidence="2">Belongs to the BCCT transporter (TC 2.A.15) family.</text>
</comment>
<feature type="transmembrane region" description="Helical" evidence="9">
    <location>
        <begin position="74"/>
        <end position="94"/>
    </location>
</feature>
<evidence type="ECO:0000256" key="8">
    <source>
        <dbReference type="SAM" id="MobiDB-lite"/>
    </source>
</evidence>
<sequence length="578" mass="62509">MIIIGVVVILTMAFPDDTGEFLDTIQENIVGWFSWYYMLIVALFVIFSIWMGVSRFGDIKLGKDDEEPEFSLMAWFAMLFAAGMGIGLVFWGAAEPLIHYDSPKPGTSGGGAIGEDGHGAEGIGSAGGDLAQQGMAQTFLHWGFHAWAIYVVVGLALAYAIHRKGRPISIRWALEPLLGARRVRGWLGDVIDTVAVIGTIFGVATSLGFGVDQIGAGLVSMGVIDESTEGVAVVLIAIITAIATVSVVSGVGRGIKWLSNFNLILAAIFLVTLMILGPTLFFFREFVQSLGSYVESIIPMTFDTTSYMGDAGQAWQGTWTTFYWGWWISWAPFVGVFIARISRGRTIREFVAGVLIVPTAVTFLWFAVMGGSSLYRQLFGEGGLVNRELEGPFERVVQEEALFRLLDGLPLGGILTVVVVILVAVFFTTSSDSGSLVVDMLASGGTPNPPTWSRVLFCVLEGAVAAGLLLAGGLGALRTGAIITALPFSVIMLAMCVATYRSLKAEHRVLLAANRRRRRDEMRQHVSRHITGDLTENFDDHFGDRVDERIDQALEDVRANGGTSDRGTGRSTDRPGSR</sequence>
<dbReference type="GO" id="GO:0005886">
    <property type="term" value="C:plasma membrane"/>
    <property type="evidence" value="ECO:0007669"/>
    <property type="project" value="UniProtKB-SubCell"/>
</dbReference>
<comment type="subcellular location">
    <subcellularLocation>
        <location evidence="1">Cell membrane</location>
        <topology evidence="1">Multi-pass membrane protein</topology>
    </subcellularLocation>
</comment>
<dbReference type="GO" id="GO:0022857">
    <property type="term" value="F:transmembrane transporter activity"/>
    <property type="evidence" value="ECO:0007669"/>
    <property type="project" value="InterPro"/>
</dbReference>
<feature type="transmembrane region" description="Helical" evidence="9">
    <location>
        <begin position="409"/>
        <end position="430"/>
    </location>
</feature>
<dbReference type="PANTHER" id="PTHR30047">
    <property type="entry name" value="HIGH-AFFINITY CHOLINE TRANSPORT PROTEIN-RELATED"/>
    <property type="match status" value="1"/>
</dbReference>
<keyword evidence="11" id="KW-1185">Reference proteome</keyword>
<keyword evidence="7 9" id="KW-0472">Membrane</keyword>
<feature type="transmembrane region" description="Helical" evidence="9">
    <location>
        <begin position="321"/>
        <end position="338"/>
    </location>
</feature>
<organism evidence="10 11">
    <name type="scientific">Phytoactinopolyspora halophila</name>
    <dbReference type="NCBI Taxonomy" id="1981511"/>
    <lineage>
        <taxon>Bacteria</taxon>
        <taxon>Bacillati</taxon>
        <taxon>Actinomycetota</taxon>
        <taxon>Actinomycetes</taxon>
        <taxon>Jiangellales</taxon>
        <taxon>Jiangellaceae</taxon>
        <taxon>Phytoactinopolyspora</taxon>
    </lineage>
</organism>
<gene>
    <name evidence="10" type="ORF">DPM12_10305</name>
</gene>
<protein>
    <submittedName>
        <fullName evidence="10">BCCT family transporter</fullName>
    </submittedName>
</protein>
<evidence type="ECO:0000256" key="5">
    <source>
        <dbReference type="ARBA" id="ARBA00022692"/>
    </source>
</evidence>
<feature type="region of interest" description="Disordered" evidence="8">
    <location>
        <begin position="555"/>
        <end position="578"/>
    </location>
</feature>
<feature type="transmembrane region" description="Helical" evidence="9">
    <location>
        <begin position="451"/>
        <end position="474"/>
    </location>
</feature>
<name>A0A329QRC9_9ACTN</name>
<proteinExistence type="inferred from homology"/>
<keyword evidence="3" id="KW-0813">Transport</keyword>
<accession>A0A329QRC9</accession>
<dbReference type="PANTHER" id="PTHR30047:SF7">
    <property type="entry name" value="HIGH-AFFINITY CHOLINE TRANSPORT PROTEIN"/>
    <property type="match status" value="1"/>
</dbReference>
<keyword evidence="5 9" id="KW-0812">Transmembrane</keyword>